<feature type="transmembrane region" description="Helical" evidence="2">
    <location>
        <begin position="257"/>
        <end position="283"/>
    </location>
</feature>
<organism evidence="3 4">
    <name type="scientific">Stieleria varia</name>
    <dbReference type="NCBI Taxonomy" id="2528005"/>
    <lineage>
        <taxon>Bacteria</taxon>
        <taxon>Pseudomonadati</taxon>
        <taxon>Planctomycetota</taxon>
        <taxon>Planctomycetia</taxon>
        <taxon>Pirellulales</taxon>
        <taxon>Pirellulaceae</taxon>
        <taxon>Stieleria</taxon>
    </lineage>
</organism>
<keyword evidence="2" id="KW-0812">Transmembrane</keyword>
<sequence>MTVEPLWVPHDVESPIQWRVSLAKKRLRKLAGPALAIVLFVLAIRLLIREANSITWDDFVAGITGVPITQILIAAFLIALNYGLLIAYDLLALRYMARSLALGRVALVSFAGFSLGNNLGTFLAGAPIRFRLYSSWGLSPAQIIQLIAVVGLTFWSGWIFLGAMVLVWVPVPLPPNLTLPFGSQTIGFVLLGLAITYTVLCFVWRKPWPIGELHLRLPEPGLMAAQASVAAVDLLISATALYLVLPADATAPFSLVFAAYLLGIGVSMMTQVPGGLGVLELVLLTLLKGSVGDSALASVLIFRCLYYVLPLLGGMIALVSHEIYGGAIEAMHAKEHRETLLEFDDDPEKSADEKRVTESGNPYQAPPSQTFTSQTFTSQTFTSQTFPSADEDQGVLPKDSNPSASELDDSDESGRPGSTR</sequence>
<feature type="transmembrane region" description="Helical" evidence="2">
    <location>
        <begin position="181"/>
        <end position="204"/>
    </location>
</feature>
<feature type="transmembrane region" description="Helical" evidence="2">
    <location>
        <begin position="30"/>
        <end position="48"/>
    </location>
</feature>
<dbReference type="EMBL" id="SJPN01000012">
    <property type="protein sequence ID" value="TWT92079.1"/>
    <property type="molecule type" value="Genomic_DNA"/>
</dbReference>
<reference evidence="3 4" key="1">
    <citation type="submission" date="2019-02" db="EMBL/GenBank/DDBJ databases">
        <title>Deep-cultivation of Planctomycetes and their phenomic and genomic characterization uncovers novel biology.</title>
        <authorList>
            <person name="Wiegand S."/>
            <person name="Jogler M."/>
            <person name="Boedeker C."/>
            <person name="Pinto D."/>
            <person name="Vollmers J."/>
            <person name="Rivas-Marin E."/>
            <person name="Kohn T."/>
            <person name="Peeters S.H."/>
            <person name="Heuer A."/>
            <person name="Rast P."/>
            <person name="Oberbeckmann S."/>
            <person name="Bunk B."/>
            <person name="Jeske O."/>
            <person name="Meyerdierks A."/>
            <person name="Storesund J.E."/>
            <person name="Kallscheuer N."/>
            <person name="Luecker S."/>
            <person name="Lage O.M."/>
            <person name="Pohl T."/>
            <person name="Merkel B.J."/>
            <person name="Hornburger P."/>
            <person name="Mueller R.-W."/>
            <person name="Bruemmer F."/>
            <person name="Labrenz M."/>
            <person name="Spormann A.M."/>
            <person name="Op Den Camp H."/>
            <person name="Overmann J."/>
            <person name="Amann R."/>
            <person name="Jetten M.S.M."/>
            <person name="Mascher T."/>
            <person name="Medema M.H."/>
            <person name="Devos D.P."/>
            <person name="Kaster A.-K."/>
            <person name="Ovreas L."/>
            <person name="Rohde M."/>
            <person name="Galperin M.Y."/>
            <person name="Jogler C."/>
        </authorList>
    </citation>
    <scope>NUCLEOTIDE SEQUENCE [LARGE SCALE GENOMIC DNA]</scope>
    <source>
        <strain evidence="3 4">Pla52n</strain>
    </source>
</reference>
<feature type="transmembrane region" description="Helical" evidence="2">
    <location>
        <begin position="146"/>
        <end position="169"/>
    </location>
</feature>
<evidence type="ECO:0000256" key="1">
    <source>
        <dbReference type="SAM" id="MobiDB-lite"/>
    </source>
</evidence>
<evidence type="ECO:0000313" key="4">
    <source>
        <dbReference type="Proteomes" id="UP000320176"/>
    </source>
</evidence>
<keyword evidence="4" id="KW-1185">Reference proteome</keyword>
<feature type="compositionally biased region" description="Low complexity" evidence="1">
    <location>
        <begin position="368"/>
        <end position="386"/>
    </location>
</feature>
<keyword evidence="2" id="KW-0472">Membrane</keyword>
<evidence type="ECO:0000256" key="2">
    <source>
        <dbReference type="SAM" id="Phobius"/>
    </source>
</evidence>
<feature type="transmembrane region" description="Helical" evidence="2">
    <location>
        <begin position="60"/>
        <end position="85"/>
    </location>
</feature>
<feature type="compositionally biased region" description="Basic and acidic residues" evidence="1">
    <location>
        <begin position="348"/>
        <end position="357"/>
    </location>
</feature>
<accession>A0A5C5ZXT0</accession>
<dbReference type="RefSeq" id="WP_231742757.1">
    <property type="nucleotide sequence ID" value="NZ_CP151726.1"/>
</dbReference>
<feature type="transmembrane region" description="Helical" evidence="2">
    <location>
        <begin position="295"/>
        <end position="319"/>
    </location>
</feature>
<feature type="transmembrane region" description="Helical" evidence="2">
    <location>
        <begin position="105"/>
        <end position="125"/>
    </location>
</feature>
<evidence type="ECO:0000313" key="3">
    <source>
        <dbReference type="EMBL" id="TWT92079.1"/>
    </source>
</evidence>
<gene>
    <name evidence="3" type="primary">ybhN</name>
    <name evidence="3" type="ORF">Pla52n_63760</name>
</gene>
<feature type="transmembrane region" description="Helical" evidence="2">
    <location>
        <begin position="224"/>
        <end position="245"/>
    </location>
</feature>
<comment type="caution">
    <text evidence="3">The sequence shown here is derived from an EMBL/GenBank/DDBJ whole genome shotgun (WGS) entry which is preliminary data.</text>
</comment>
<dbReference type="Proteomes" id="UP000320176">
    <property type="component" value="Unassembled WGS sequence"/>
</dbReference>
<feature type="region of interest" description="Disordered" evidence="1">
    <location>
        <begin position="341"/>
        <end position="420"/>
    </location>
</feature>
<proteinExistence type="predicted"/>
<keyword evidence="2" id="KW-1133">Transmembrane helix</keyword>
<protein>
    <submittedName>
        <fullName evidence="3">Inner membrane protein YbhN</fullName>
    </submittedName>
</protein>
<dbReference type="AlphaFoldDB" id="A0A5C5ZXT0"/>
<name>A0A5C5ZXT0_9BACT</name>